<organism evidence="1 2">
    <name type="scientific">Microbaculum marinum</name>
    <dbReference type="NCBI Taxonomy" id="1764581"/>
    <lineage>
        <taxon>Bacteria</taxon>
        <taxon>Pseudomonadati</taxon>
        <taxon>Pseudomonadota</taxon>
        <taxon>Alphaproteobacteria</taxon>
        <taxon>Hyphomicrobiales</taxon>
        <taxon>Tepidamorphaceae</taxon>
        <taxon>Microbaculum</taxon>
    </lineage>
</organism>
<dbReference type="RefSeq" id="WP_340330100.1">
    <property type="nucleotide sequence ID" value="NZ_JAZHOF010000005.1"/>
</dbReference>
<dbReference type="Proteomes" id="UP001378188">
    <property type="component" value="Unassembled WGS sequence"/>
</dbReference>
<evidence type="ECO:0000313" key="2">
    <source>
        <dbReference type="Proteomes" id="UP001378188"/>
    </source>
</evidence>
<gene>
    <name evidence="1" type="ORF">V3328_12980</name>
</gene>
<protein>
    <submittedName>
        <fullName evidence="1">Uncharacterized protein</fullName>
    </submittedName>
</protein>
<dbReference type="AlphaFoldDB" id="A0AAW9RFI3"/>
<evidence type="ECO:0000313" key="1">
    <source>
        <dbReference type="EMBL" id="MEJ8572397.1"/>
    </source>
</evidence>
<name>A0AAW9RFI3_9HYPH</name>
<comment type="caution">
    <text evidence="1">The sequence shown here is derived from an EMBL/GenBank/DDBJ whole genome shotgun (WGS) entry which is preliminary data.</text>
</comment>
<keyword evidence="2" id="KW-1185">Reference proteome</keyword>
<proteinExistence type="predicted"/>
<reference evidence="1 2" key="1">
    <citation type="submission" date="2024-02" db="EMBL/GenBank/DDBJ databases">
        <title>Genome analysis and characterization of Microbaculum marinisediminis sp. nov., isolated from marine sediment.</title>
        <authorList>
            <person name="Du Z.-J."/>
            <person name="Ye Y.-Q."/>
            <person name="Zhang Z.-R."/>
            <person name="Yuan S.-M."/>
            <person name="Zhang X.-Y."/>
        </authorList>
    </citation>
    <scope>NUCLEOTIDE SEQUENCE [LARGE SCALE GENOMIC DNA]</scope>
    <source>
        <strain evidence="1 2">SDUM1044001</strain>
    </source>
</reference>
<dbReference type="EMBL" id="JAZHOF010000005">
    <property type="protein sequence ID" value="MEJ8572397.1"/>
    <property type="molecule type" value="Genomic_DNA"/>
</dbReference>
<accession>A0AAW9RFI3</accession>
<sequence length="180" mass="19597">MHVLTEVLPGLEGPFDFLDLGFPRFTTRTGRFVAAGDPGMAKGAAASLKLRGPTPAAFVYEEDASEAERSPEDPEADFKGHEEFGGELARISAVSGPELFSAAIYLIKTLHERNVTSDGKWIYTRLRTPSVDALRELVADDTRRALEVRTTALRDTQSSANEVLVDGNVIGEVFFARISP</sequence>